<feature type="compositionally biased region" description="Gly residues" evidence="5">
    <location>
        <begin position="493"/>
        <end position="502"/>
    </location>
</feature>
<dbReference type="InterPro" id="IPR013122">
    <property type="entry name" value="PKD1_2_channel"/>
</dbReference>
<dbReference type="PANTHER" id="PTHR12127">
    <property type="entry name" value="MUCOLIPIN"/>
    <property type="match status" value="1"/>
</dbReference>
<proteinExistence type="predicted"/>
<gene>
    <name evidence="8" type="ORF">TrCOL_g8078</name>
</gene>
<dbReference type="InterPro" id="IPR039031">
    <property type="entry name" value="Mucolipin"/>
</dbReference>
<feature type="compositionally biased region" description="Basic and acidic residues" evidence="5">
    <location>
        <begin position="653"/>
        <end position="664"/>
    </location>
</feature>
<evidence type="ECO:0000256" key="3">
    <source>
        <dbReference type="ARBA" id="ARBA00022989"/>
    </source>
</evidence>
<dbReference type="Proteomes" id="UP001165065">
    <property type="component" value="Unassembled WGS sequence"/>
</dbReference>
<keyword evidence="4 6" id="KW-0472">Membrane</keyword>
<feature type="region of interest" description="Disordered" evidence="5">
    <location>
        <begin position="626"/>
        <end position="704"/>
    </location>
</feature>
<feature type="transmembrane region" description="Helical" evidence="6">
    <location>
        <begin position="446"/>
        <end position="467"/>
    </location>
</feature>
<keyword evidence="2 6" id="KW-0812">Transmembrane</keyword>
<feature type="compositionally biased region" description="Basic residues" evidence="5">
    <location>
        <begin position="20"/>
        <end position="38"/>
    </location>
</feature>
<feature type="compositionally biased region" description="Acidic residues" evidence="5">
    <location>
        <begin position="639"/>
        <end position="651"/>
    </location>
</feature>
<accession>A0A9W7L6N9</accession>
<keyword evidence="9" id="KW-1185">Reference proteome</keyword>
<reference evidence="9" key="1">
    <citation type="journal article" date="2023" name="Commun. Biol.">
        <title>Genome analysis of Parmales, the sister group of diatoms, reveals the evolutionary specialization of diatoms from phago-mixotrophs to photoautotrophs.</title>
        <authorList>
            <person name="Ban H."/>
            <person name="Sato S."/>
            <person name="Yoshikawa S."/>
            <person name="Yamada K."/>
            <person name="Nakamura Y."/>
            <person name="Ichinomiya M."/>
            <person name="Sato N."/>
            <person name="Blanc-Mathieu R."/>
            <person name="Endo H."/>
            <person name="Kuwata A."/>
            <person name="Ogata H."/>
        </authorList>
    </citation>
    <scope>NUCLEOTIDE SEQUENCE [LARGE SCALE GENOMIC DNA]</scope>
</reference>
<feature type="transmembrane region" description="Helical" evidence="6">
    <location>
        <begin position="382"/>
        <end position="404"/>
    </location>
</feature>
<dbReference type="GO" id="GO:0072345">
    <property type="term" value="F:NAADP-sensitive calcium-release channel activity"/>
    <property type="evidence" value="ECO:0007669"/>
    <property type="project" value="TreeGrafter"/>
</dbReference>
<comment type="subcellular location">
    <subcellularLocation>
        <location evidence="1">Membrane</location>
        <topology evidence="1">Multi-pass membrane protein</topology>
    </subcellularLocation>
</comment>
<evidence type="ECO:0000256" key="5">
    <source>
        <dbReference type="SAM" id="MobiDB-lite"/>
    </source>
</evidence>
<sequence>MDDPSGTLMTSIPPPSSVSSHKKKHPPSRRHRKKKRKQNNKEMTPEEQLDLSPWAKWILYRKFPFKLLFHLTLVILSSAHVLTINTIFDSYSRAVTSTWSTLLFPSGYHTPSNLGYELYTIPDVLTHAQHLVSSYYSLPFNSVDTLTIYEDPYRTSPDSLLKVPTLEVVRSKHETGTTPDTNETVFEIEETDKGWPLAQDGGLQEAYETGDVEYTEDFFNNLLSMVFTLPVRSTGISTGPTTGVYTLCVYWDVKVTYDLGARGQIIVGLESVPIARSTDYKRNNKKEKGGWFANSKWFNKTNKEKNYPQHQPLNDDIHNNIHEPLMTPTFQNKDKDVLEDGSYRMVLGAATAGLWFSSVQYLEYFPRFYMLIWTLKTGLPRVLQFFVGIFPFFIGYALLGMTLFGDECSLFGDIQSTTCTLFSVVNGDSVLDVFDALKYAFPIGDVYLYVYIMIFMYVVLMSVIAIVEEAFFDSLRGQGLDIGGEHVNGAGLGIRGGGGGGTNQRNDTTTGAGGGGGGVRPKRKTSIFNSDVGAVGGLLTPGGHVYDLGEGVHYTPPVGGGGEGEVEGFNRERVRSKSINISTISQGHGGDGKVGSQGSFGILGSSPATFQSRLMPAKLREVLRSVSRKEGGGEGSSSESDDSGSESDAENEGGGREKEEERDSGLNNSGFKMDDEDEFDKKLDKKGGSSSGRTAGDRMTLGGN</sequence>
<dbReference type="OrthoDB" id="263481at2759"/>
<evidence type="ECO:0000313" key="9">
    <source>
        <dbReference type="Proteomes" id="UP001165065"/>
    </source>
</evidence>
<name>A0A9W7L6N9_9STRA</name>
<dbReference type="Pfam" id="PF08016">
    <property type="entry name" value="PKD_channel"/>
    <property type="match status" value="1"/>
</dbReference>
<feature type="domain" description="Polycystin cation channel PKD1/PKD2" evidence="7">
    <location>
        <begin position="342"/>
        <end position="467"/>
    </location>
</feature>
<dbReference type="EMBL" id="BRYA01000063">
    <property type="protein sequence ID" value="GMI36201.1"/>
    <property type="molecule type" value="Genomic_DNA"/>
</dbReference>
<protein>
    <recommendedName>
        <fullName evidence="7">Polycystin cation channel PKD1/PKD2 domain-containing protein</fullName>
    </recommendedName>
</protein>
<organism evidence="8 9">
    <name type="scientific">Triparma columacea</name>
    <dbReference type="NCBI Taxonomy" id="722753"/>
    <lineage>
        <taxon>Eukaryota</taxon>
        <taxon>Sar</taxon>
        <taxon>Stramenopiles</taxon>
        <taxon>Ochrophyta</taxon>
        <taxon>Bolidophyceae</taxon>
        <taxon>Parmales</taxon>
        <taxon>Triparmaceae</taxon>
        <taxon>Triparma</taxon>
    </lineage>
</organism>
<evidence type="ECO:0000256" key="1">
    <source>
        <dbReference type="ARBA" id="ARBA00004141"/>
    </source>
</evidence>
<evidence type="ECO:0000259" key="7">
    <source>
        <dbReference type="Pfam" id="PF08016"/>
    </source>
</evidence>
<feature type="region of interest" description="Disordered" evidence="5">
    <location>
        <begin position="493"/>
        <end position="522"/>
    </location>
</feature>
<evidence type="ECO:0000256" key="6">
    <source>
        <dbReference type="SAM" id="Phobius"/>
    </source>
</evidence>
<dbReference type="AlphaFoldDB" id="A0A9W7L6N9"/>
<feature type="region of interest" description="Disordered" evidence="5">
    <location>
        <begin position="1"/>
        <end position="45"/>
    </location>
</feature>
<dbReference type="Gene3D" id="1.10.287.70">
    <property type="match status" value="1"/>
</dbReference>
<keyword evidence="3 6" id="KW-1133">Transmembrane helix</keyword>
<dbReference type="GO" id="GO:0016020">
    <property type="term" value="C:membrane"/>
    <property type="evidence" value="ECO:0007669"/>
    <property type="project" value="UniProtKB-SubCell"/>
</dbReference>
<comment type="caution">
    <text evidence="8">The sequence shown here is derived from an EMBL/GenBank/DDBJ whole genome shotgun (WGS) entry which is preliminary data.</text>
</comment>
<evidence type="ECO:0000256" key="2">
    <source>
        <dbReference type="ARBA" id="ARBA00022692"/>
    </source>
</evidence>
<evidence type="ECO:0000256" key="4">
    <source>
        <dbReference type="ARBA" id="ARBA00023136"/>
    </source>
</evidence>
<evidence type="ECO:0000313" key="8">
    <source>
        <dbReference type="EMBL" id="GMI36201.1"/>
    </source>
</evidence>
<dbReference type="PANTHER" id="PTHR12127:SF7">
    <property type="entry name" value="SD02261P"/>
    <property type="match status" value="1"/>
</dbReference>